<protein>
    <submittedName>
        <fullName evidence="1">YegS/Rv2252/BmrU family lipid kinase</fullName>
    </submittedName>
</protein>
<keyword evidence="1" id="KW-0418">Kinase</keyword>
<evidence type="ECO:0000313" key="2">
    <source>
        <dbReference type="Proteomes" id="UP000826212"/>
    </source>
</evidence>
<organism evidence="1 2">
    <name type="scientific">Halosquirtibacter laminarini</name>
    <dbReference type="NCBI Taxonomy" id="3374600"/>
    <lineage>
        <taxon>Bacteria</taxon>
        <taxon>Pseudomonadati</taxon>
        <taxon>Bacteroidota</taxon>
        <taxon>Bacteroidia</taxon>
        <taxon>Marinilabiliales</taxon>
        <taxon>Prolixibacteraceae</taxon>
        <taxon>Halosquirtibacter</taxon>
    </lineage>
</organism>
<sequence length="295" mass="32535">MKMLVLINPISGTGKQKGVAELIKKTLDADRFEIEIRETEYAGHAILLAKEASQNGFDIVVAVGGDGTVNEVAQGLLFSQSSLAIIPCGSGNGFARHLGISCNPKKAIHQLNESVSASVDTLQINDFISINVSGIGYDSYISHIFAKMDSRGLSSYVKAIWSTYFSYKDRKYTLHIDGEKQNFDAFMVSFANSSQFGNNAFIDPNASLQDGIFTVNVIKKPHLYEVPYLLFALFAKKLPSTRIYQSFRCKECLIIQPENMLHVDGEPVVSDKELSIQLKNNSLKVMIPKNKVGVI</sequence>
<keyword evidence="2" id="KW-1185">Reference proteome</keyword>
<gene>
    <name evidence="1" type="ORF">K4L44_15805</name>
</gene>
<evidence type="ECO:0000313" key="1">
    <source>
        <dbReference type="EMBL" id="QZE13973.1"/>
    </source>
</evidence>
<accession>A0AC61NEN5</accession>
<dbReference type="Proteomes" id="UP000826212">
    <property type="component" value="Chromosome"/>
</dbReference>
<reference evidence="1" key="1">
    <citation type="submission" date="2021-08" db="EMBL/GenBank/DDBJ databases">
        <title>Novel anaerobic bacterium isolated from sea squirt in East Sea, Republic of Korea.</title>
        <authorList>
            <person name="Nguyen T.H."/>
            <person name="Li Z."/>
            <person name="Lee Y.-J."/>
            <person name="Ko J."/>
            <person name="Kim S.-G."/>
        </authorList>
    </citation>
    <scope>NUCLEOTIDE SEQUENCE</scope>
    <source>
        <strain evidence="1">KCTC 25031</strain>
    </source>
</reference>
<proteinExistence type="predicted"/>
<dbReference type="EMBL" id="CP081303">
    <property type="protein sequence ID" value="QZE13973.1"/>
    <property type="molecule type" value="Genomic_DNA"/>
</dbReference>
<keyword evidence="1" id="KW-0808">Transferase</keyword>
<name>A0AC61NEN5_9BACT</name>